<feature type="chain" id="PRO_5022969797" evidence="2">
    <location>
        <begin position="22"/>
        <end position="132"/>
    </location>
</feature>
<keyword evidence="1 2" id="KW-0732">Signal</keyword>
<dbReference type="Gene3D" id="2.40.40.10">
    <property type="entry name" value="RlpA-like domain"/>
    <property type="match status" value="1"/>
</dbReference>
<keyword evidence="4" id="KW-1185">Reference proteome</keyword>
<gene>
    <name evidence="3" type="ORF">OE88DRAFT_759879</name>
</gene>
<dbReference type="Proteomes" id="UP000305948">
    <property type="component" value="Unassembled WGS sequence"/>
</dbReference>
<dbReference type="CDD" id="cd22191">
    <property type="entry name" value="DPBB_RlpA_EXP_N-like"/>
    <property type="match status" value="1"/>
</dbReference>
<proteinExistence type="predicted"/>
<dbReference type="AlphaFoldDB" id="A0A5C3N183"/>
<feature type="signal peptide" evidence="2">
    <location>
        <begin position="1"/>
        <end position="21"/>
    </location>
</feature>
<dbReference type="STRING" id="5364.A0A5C3N183"/>
<evidence type="ECO:0000313" key="3">
    <source>
        <dbReference type="EMBL" id="TFK47481.1"/>
    </source>
</evidence>
<dbReference type="SUPFAM" id="SSF50685">
    <property type="entry name" value="Barwin-like endoglucanases"/>
    <property type="match status" value="1"/>
</dbReference>
<organism evidence="3 4">
    <name type="scientific">Heliocybe sulcata</name>
    <dbReference type="NCBI Taxonomy" id="5364"/>
    <lineage>
        <taxon>Eukaryota</taxon>
        <taxon>Fungi</taxon>
        <taxon>Dikarya</taxon>
        <taxon>Basidiomycota</taxon>
        <taxon>Agaricomycotina</taxon>
        <taxon>Agaricomycetes</taxon>
        <taxon>Gloeophyllales</taxon>
        <taxon>Gloeophyllaceae</taxon>
        <taxon>Heliocybe</taxon>
    </lineage>
</organism>
<dbReference type="InterPro" id="IPR051477">
    <property type="entry name" value="Expansin_CellWall"/>
</dbReference>
<dbReference type="InterPro" id="IPR036908">
    <property type="entry name" value="RlpA-like_sf"/>
</dbReference>
<dbReference type="PANTHER" id="PTHR31836:SF28">
    <property type="entry name" value="SRCR DOMAIN-CONTAINING PROTEIN-RELATED"/>
    <property type="match status" value="1"/>
</dbReference>
<dbReference type="OrthoDB" id="623670at2759"/>
<dbReference type="PANTHER" id="PTHR31836">
    <property type="match status" value="1"/>
</dbReference>
<evidence type="ECO:0000313" key="4">
    <source>
        <dbReference type="Proteomes" id="UP000305948"/>
    </source>
</evidence>
<sequence>MYTPSLSFFSFFALLFSVAQAASIHWNQTEVETGLTKRVDNARMTWYDVGLGACGHNNVPSDYVVALSTADYGNGGNCGRNIQISYGGKTTTAQVVDKCPGCPTGGLDLSEGLFTYFANPSVGVIYGSWNYA</sequence>
<evidence type="ECO:0000256" key="2">
    <source>
        <dbReference type="SAM" id="SignalP"/>
    </source>
</evidence>
<dbReference type="EMBL" id="ML213523">
    <property type="protein sequence ID" value="TFK47481.1"/>
    <property type="molecule type" value="Genomic_DNA"/>
</dbReference>
<evidence type="ECO:0000256" key="1">
    <source>
        <dbReference type="ARBA" id="ARBA00022729"/>
    </source>
</evidence>
<reference evidence="3 4" key="1">
    <citation type="journal article" date="2019" name="Nat. Ecol. Evol.">
        <title>Megaphylogeny resolves global patterns of mushroom evolution.</title>
        <authorList>
            <person name="Varga T."/>
            <person name="Krizsan K."/>
            <person name="Foldi C."/>
            <person name="Dima B."/>
            <person name="Sanchez-Garcia M."/>
            <person name="Sanchez-Ramirez S."/>
            <person name="Szollosi G.J."/>
            <person name="Szarkandi J.G."/>
            <person name="Papp V."/>
            <person name="Albert L."/>
            <person name="Andreopoulos W."/>
            <person name="Angelini C."/>
            <person name="Antonin V."/>
            <person name="Barry K.W."/>
            <person name="Bougher N.L."/>
            <person name="Buchanan P."/>
            <person name="Buyck B."/>
            <person name="Bense V."/>
            <person name="Catcheside P."/>
            <person name="Chovatia M."/>
            <person name="Cooper J."/>
            <person name="Damon W."/>
            <person name="Desjardin D."/>
            <person name="Finy P."/>
            <person name="Geml J."/>
            <person name="Haridas S."/>
            <person name="Hughes K."/>
            <person name="Justo A."/>
            <person name="Karasinski D."/>
            <person name="Kautmanova I."/>
            <person name="Kiss B."/>
            <person name="Kocsube S."/>
            <person name="Kotiranta H."/>
            <person name="LaButti K.M."/>
            <person name="Lechner B.E."/>
            <person name="Liimatainen K."/>
            <person name="Lipzen A."/>
            <person name="Lukacs Z."/>
            <person name="Mihaltcheva S."/>
            <person name="Morgado L.N."/>
            <person name="Niskanen T."/>
            <person name="Noordeloos M.E."/>
            <person name="Ohm R.A."/>
            <person name="Ortiz-Santana B."/>
            <person name="Ovrebo C."/>
            <person name="Racz N."/>
            <person name="Riley R."/>
            <person name="Savchenko A."/>
            <person name="Shiryaev A."/>
            <person name="Soop K."/>
            <person name="Spirin V."/>
            <person name="Szebenyi C."/>
            <person name="Tomsovsky M."/>
            <person name="Tulloss R.E."/>
            <person name="Uehling J."/>
            <person name="Grigoriev I.V."/>
            <person name="Vagvolgyi C."/>
            <person name="Papp T."/>
            <person name="Martin F.M."/>
            <person name="Miettinen O."/>
            <person name="Hibbett D.S."/>
            <person name="Nagy L.G."/>
        </authorList>
    </citation>
    <scope>NUCLEOTIDE SEQUENCE [LARGE SCALE GENOMIC DNA]</scope>
    <source>
        <strain evidence="3 4">OMC1185</strain>
    </source>
</reference>
<name>A0A5C3N183_9AGAM</name>
<accession>A0A5C3N183</accession>
<protein>
    <submittedName>
        <fullName evidence="3">Plant expansin</fullName>
    </submittedName>
</protein>